<proteinExistence type="predicted"/>
<dbReference type="EMBL" id="AAQJ02000001">
    <property type="protein sequence ID" value="EDP45990.1"/>
    <property type="molecule type" value="Genomic_DNA"/>
</dbReference>
<accession>A8PLL5</accession>
<sequence length="112" mass="12724">MKQTVQPMTIKALAHKALERNATETSSAKLWINNATFNPQKTPQKLHPEQPYFGLGIEQLKILTADDWDEVKDNSAMLKAMVETYFMLKELDLHIPSAIYTKTVDCQNCGEI</sequence>
<dbReference type="AlphaFoldDB" id="A8PLL5"/>
<reference evidence="1" key="1">
    <citation type="submission" date="2006-04" db="EMBL/GenBank/DDBJ databases">
        <authorList>
            <person name="Seshadri R."/>
            <person name="Federici B.A."/>
        </authorList>
    </citation>
    <scope>NUCLEOTIDE SEQUENCE [LARGE SCALE GENOMIC DNA]</scope>
</reference>
<gene>
    <name evidence="1" type="ORF">RICGR_0466</name>
</gene>
<dbReference type="Proteomes" id="UP000054075">
    <property type="component" value="Unassembled WGS sequence"/>
</dbReference>
<comment type="caution">
    <text evidence="1">The sequence shown here is derived from an EMBL/GenBank/DDBJ whole genome shotgun (WGS) entry which is preliminary data.</text>
</comment>
<keyword evidence="2" id="KW-1185">Reference proteome</keyword>
<evidence type="ECO:0000313" key="2">
    <source>
        <dbReference type="Proteomes" id="UP000054075"/>
    </source>
</evidence>
<name>A8PLL5_9COXI</name>
<reference evidence="1" key="2">
    <citation type="submission" date="2007-10" db="EMBL/GenBank/DDBJ databases">
        <authorList>
            <person name="Myers G.S."/>
        </authorList>
    </citation>
    <scope>NUCLEOTIDE SEQUENCE [LARGE SCALE GENOMIC DNA]</scope>
</reference>
<dbReference type="RefSeq" id="WP_006034977.1">
    <property type="nucleotide sequence ID" value="NZ_AAQJ02000001.1"/>
</dbReference>
<organism evidence="1 2">
    <name type="scientific">Rickettsiella grylli</name>
    <dbReference type="NCBI Taxonomy" id="59196"/>
    <lineage>
        <taxon>Bacteria</taxon>
        <taxon>Pseudomonadati</taxon>
        <taxon>Pseudomonadota</taxon>
        <taxon>Gammaproteobacteria</taxon>
        <taxon>Legionellales</taxon>
        <taxon>Coxiellaceae</taxon>
        <taxon>Rickettsiella</taxon>
    </lineage>
</organism>
<dbReference type="STRING" id="59196.RICGR_0466"/>
<protein>
    <submittedName>
        <fullName evidence="1">Uncharacterized protein</fullName>
    </submittedName>
</protein>
<evidence type="ECO:0000313" key="1">
    <source>
        <dbReference type="EMBL" id="EDP45990.1"/>
    </source>
</evidence>